<evidence type="ECO:0000313" key="2">
    <source>
        <dbReference type="EMBL" id="OAQ21327.1"/>
    </source>
</evidence>
<dbReference type="InterPro" id="IPR025751">
    <property type="entry name" value="RsbRD_N_dom"/>
</dbReference>
<proteinExistence type="predicted"/>
<dbReference type="STRING" id="999894.TDIS_0547"/>
<accession>A0A179D5J5</accession>
<protein>
    <recommendedName>
        <fullName evidence="1">RsbT co-antagonist protein RsbRD N-terminal domain-containing protein</fullName>
    </recommendedName>
</protein>
<sequence>MSMRAKELLKEKKSEIFKLWRDKVYSLFPEETVRFLKKETERFENPLGYRLEEGLKGLLSQFTEEFSWEKVDYYLERILKIQAVQSSRPSEALSFLYYLKSVFREVVGERILEEYGPEGLLEVEDHIDAVILRAFNQYMAAREKLNELKFQEWKSRLFLLLKRAGYIYDEREGSLPREAHHNEKTL</sequence>
<feature type="domain" description="RsbT co-antagonist protein RsbRD N-terminal" evidence="1">
    <location>
        <begin position="35"/>
        <end position="146"/>
    </location>
</feature>
<name>A0A179D5J5_9BACT</name>
<dbReference type="RefSeq" id="WP_068669058.1">
    <property type="nucleotide sequence ID" value="NZ_LWLG01000002.1"/>
</dbReference>
<dbReference type="Proteomes" id="UP000078390">
    <property type="component" value="Unassembled WGS sequence"/>
</dbReference>
<evidence type="ECO:0000313" key="3">
    <source>
        <dbReference type="Proteomes" id="UP000078390"/>
    </source>
</evidence>
<organism evidence="2 3">
    <name type="scientific">Thermosulfurimonas dismutans</name>
    <dbReference type="NCBI Taxonomy" id="999894"/>
    <lineage>
        <taxon>Bacteria</taxon>
        <taxon>Pseudomonadati</taxon>
        <taxon>Thermodesulfobacteriota</taxon>
        <taxon>Thermodesulfobacteria</taxon>
        <taxon>Thermodesulfobacteriales</taxon>
        <taxon>Thermodesulfobacteriaceae</taxon>
        <taxon>Thermosulfurimonas</taxon>
    </lineage>
</organism>
<dbReference type="EMBL" id="LWLG01000002">
    <property type="protein sequence ID" value="OAQ21327.1"/>
    <property type="molecule type" value="Genomic_DNA"/>
</dbReference>
<reference evidence="2 3" key="1">
    <citation type="submission" date="2016-04" db="EMBL/GenBank/DDBJ databases">
        <title>Genome analysis of Thermosulfurimonas dismutans, the first thermophilic sulfur-disproportionating bacterium of the phylum Thermodesulfobacteria.</title>
        <authorList>
            <person name="Mardanov A.V."/>
            <person name="Beletsky A.V."/>
            <person name="Kadnikov V.V."/>
            <person name="Slobodkin A.I."/>
            <person name="Ravin N.V."/>
        </authorList>
    </citation>
    <scope>NUCLEOTIDE SEQUENCE [LARGE SCALE GENOMIC DNA]</scope>
    <source>
        <strain evidence="2 3">S95</strain>
    </source>
</reference>
<dbReference type="AlphaFoldDB" id="A0A179D5J5"/>
<evidence type="ECO:0000259" key="1">
    <source>
        <dbReference type="Pfam" id="PF14361"/>
    </source>
</evidence>
<keyword evidence="3" id="KW-1185">Reference proteome</keyword>
<dbReference type="Pfam" id="PF14361">
    <property type="entry name" value="RsbRD_N"/>
    <property type="match status" value="1"/>
</dbReference>
<comment type="caution">
    <text evidence="2">The sequence shown here is derived from an EMBL/GenBank/DDBJ whole genome shotgun (WGS) entry which is preliminary data.</text>
</comment>
<dbReference type="OrthoDB" id="9793738at2"/>
<gene>
    <name evidence="2" type="ORF">TDIS_0547</name>
</gene>